<dbReference type="EMBL" id="UOFT01000058">
    <property type="protein sequence ID" value="VAW97496.1"/>
    <property type="molecule type" value="Genomic_DNA"/>
</dbReference>
<comment type="similarity">
    <text evidence="4">Belongs to the anaerobic coproporphyrinogen-III oxidase family.</text>
</comment>
<reference evidence="19" key="1">
    <citation type="submission" date="2018-06" db="EMBL/GenBank/DDBJ databases">
        <authorList>
            <person name="Zhirakovskaya E."/>
        </authorList>
    </citation>
    <scope>NUCLEOTIDE SEQUENCE</scope>
</reference>
<comment type="pathway">
    <text evidence="3">Porphyrin-containing compound metabolism; protoporphyrin-IX biosynthesis; protoporphyrinogen-IX from coproporphyrinogen-III (AdoMet route): step 1/1.</text>
</comment>
<dbReference type="Gene3D" id="1.10.10.920">
    <property type="match status" value="1"/>
</dbReference>
<evidence type="ECO:0000256" key="15">
    <source>
        <dbReference type="ARBA" id="ARBA00023244"/>
    </source>
</evidence>
<evidence type="ECO:0000256" key="16">
    <source>
        <dbReference type="ARBA" id="ARBA00030263"/>
    </source>
</evidence>
<gene>
    <name evidence="19" type="ORF">MNBD_GAMMA23-946</name>
</gene>
<dbReference type="InterPro" id="IPR023404">
    <property type="entry name" value="rSAM_horseshoe"/>
</dbReference>
<dbReference type="EC" id="1.3.98.3" evidence="6"/>
<comment type="cofactor">
    <cofactor evidence="1">
        <name>[4Fe-4S] cluster</name>
        <dbReference type="ChEBI" id="CHEBI:49883"/>
    </cofactor>
</comment>
<evidence type="ECO:0000256" key="12">
    <source>
        <dbReference type="ARBA" id="ARBA00023002"/>
    </source>
</evidence>
<feature type="domain" description="Radical SAM core" evidence="18">
    <location>
        <begin position="47"/>
        <end position="283"/>
    </location>
</feature>
<evidence type="ECO:0000256" key="5">
    <source>
        <dbReference type="ARBA" id="ARBA00011245"/>
    </source>
</evidence>
<dbReference type="GO" id="GO:0046872">
    <property type="term" value="F:metal ion binding"/>
    <property type="evidence" value="ECO:0007669"/>
    <property type="project" value="UniProtKB-KW"/>
</dbReference>
<evidence type="ECO:0000256" key="3">
    <source>
        <dbReference type="ARBA" id="ARBA00004785"/>
    </source>
</evidence>
<evidence type="ECO:0000256" key="11">
    <source>
        <dbReference type="ARBA" id="ARBA00022723"/>
    </source>
</evidence>
<dbReference type="AlphaFoldDB" id="A0A3B1AXE1"/>
<evidence type="ECO:0000256" key="1">
    <source>
        <dbReference type="ARBA" id="ARBA00001966"/>
    </source>
</evidence>
<organism evidence="19">
    <name type="scientific">hydrothermal vent metagenome</name>
    <dbReference type="NCBI Taxonomy" id="652676"/>
    <lineage>
        <taxon>unclassified sequences</taxon>
        <taxon>metagenomes</taxon>
        <taxon>ecological metagenomes</taxon>
    </lineage>
</organism>
<proteinExistence type="inferred from homology"/>
<evidence type="ECO:0000256" key="8">
    <source>
        <dbReference type="ARBA" id="ARBA00022485"/>
    </source>
</evidence>
<dbReference type="NCBIfam" id="TIGR00538">
    <property type="entry name" value="hemN"/>
    <property type="match status" value="1"/>
</dbReference>
<dbReference type="InterPro" id="IPR010723">
    <property type="entry name" value="HemN_C"/>
</dbReference>
<dbReference type="Pfam" id="PF04055">
    <property type="entry name" value="Radical_SAM"/>
    <property type="match status" value="1"/>
</dbReference>
<dbReference type="PIRSF" id="PIRSF000167">
    <property type="entry name" value="HemN"/>
    <property type="match status" value="1"/>
</dbReference>
<dbReference type="SFLD" id="SFLDS00029">
    <property type="entry name" value="Radical_SAM"/>
    <property type="match status" value="1"/>
</dbReference>
<dbReference type="GO" id="GO:0006782">
    <property type="term" value="P:protoporphyrinogen IX biosynthetic process"/>
    <property type="evidence" value="ECO:0007669"/>
    <property type="project" value="UniProtKB-UniPathway"/>
</dbReference>
<dbReference type="PANTHER" id="PTHR13932">
    <property type="entry name" value="COPROPORPHYRINIGEN III OXIDASE"/>
    <property type="match status" value="1"/>
</dbReference>
<keyword evidence="9" id="KW-0963">Cytoplasm</keyword>
<dbReference type="InterPro" id="IPR058240">
    <property type="entry name" value="rSAM_sf"/>
</dbReference>
<dbReference type="GO" id="GO:0051989">
    <property type="term" value="F:coproporphyrinogen dehydrogenase activity"/>
    <property type="evidence" value="ECO:0007669"/>
    <property type="project" value="UniProtKB-EC"/>
</dbReference>
<dbReference type="UniPathway" id="UPA00251">
    <property type="reaction ID" value="UER00323"/>
</dbReference>
<comment type="catalytic activity">
    <reaction evidence="17">
        <text>coproporphyrinogen III + 2 S-adenosyl-L-methionine = protoporphyrinogen IX + 2 5'-deoxyadenosine + 2 L-methionine + 2 CO2</text>
        <dbReference type="Rhea" id="RHEA:15425"/>
        <dbReference type="ChEBI" id="CHEBI:16526"/>
        <dbReference type="ChEBI" id="CHEBI:17319"/>
        <dbReference type="ChEBI" id="CHEBI:57307"/>
        <dbReference type="ChEBI" id="CHEBI:57309"/>
        <dbReference type="ChEBI" id="CHEBI:57844"/>
        <dbReference type="ChEBI" id="CHEBI:59789"/>
        <dbReference type="EC" id="1.3.98.3"/>
    </reaction>
</comment>
<sequence>MQPIEINTDLIRSYDKSGPRYTSYPTAVQFSSAFSATDYKKQIALSNLTKDNLSLYFHIPFCDTICYYCGCNKIVTKNRKRAEPYLERLHKEIELQAGYFDNKRVVTQLHWGGGTPTFISPEQMQQLMEVTQQHFNLLNDDSGEYSIEIDPREANEQTIILLRKLGFNRMSLGVQDFNPEVQKAVNRIQSFKETQEVIVAARETGFHSISIDLIYGLPHQTVASFTDTLQTIIELDPDRLSIFNYAHLPEMFKTQRQINSADIPAPQVKLEILQQAIQQLAAAGYVYIGMDHFAKPDDELAIAQNKHNLYRNFQGYSTHADCDLVGLGITSIGKVANCYSQNVKTMDEYYELIDNNQLPVFRGIELNADDLLRREVINQLICHYYLDFSSIEAQFKINFSEYFSNELQKLKNMQQDGLLVLGETEITVQPIGYLLIRNICMVFDRYLGNAKNRFSKVI</sequence>
<keyword evidence="12 19" id="KW-0560">Oxidoreductase</keyword>
<evidence type="ECO:0000256" key="2">
    <source>
        <dbReference type="ARBA" id="ARBA00004496"/>
    </source>
</evidence>
<accession>A0A3B1AXE1</accession>
<dbReference type="FunFam" id="1.10.10.920:FF:000001">
    <property type="entry name" value="Coproporphyrinogen-III oxidase"/>
    <property type="match status" value="1"/>
</dbReference>
<protein>
    <recommendedName>
        <fullName evidence="7">Oxygen-independent coproporphyrinogen III oxidase</fullName>
        <ecNumber evidence="6">1.3.98.3</ecNumber>
    </recommendedName>
    <alternativeName>
        <fullName evidence="16">Coproporphyrinogen III dehydrogenase</fullName>
    </alternativeName>
</protein>
<evidence type="ECO:0000256" key="10">
    <source>
        <dbReference type="ARBA" id="ARBA00022691"/>
    </source>
</evidence>
<evidence type="ECO:0000256" key="17">
    <source>
        <dbReference type="ARBA" id="ARBA00048321"/>
    </source>
</evidence>
<dbReference type="InterPro" id="IPR034505">
    <property type="entry name" value="Coproporphyrinogen-III_oxidase"/>
</dbReference>
<dbReference type="SFLD" id="SFLDG01082">
    <property type="entry name" value="B12-binding_domain_containing"/>
    <property type="match status" value="1"/>
</dbReference>
<keyword evidence="14" id="KW-0411">Iron-sulfur</keyword>
<evidence type="ECO:0000256" key="4">
    <source>
        <dbReference type="ARBA" id="ARBA00005493"/>
    </source>
</evidence>
<evidence type="ECO:0000256" key="7">
    <source>
        <dbReference type="ARBA" id="ARBA00020156"/>
    </source>
</evidence>
<evidence type="ECO:0000256" key="13">
    <source>
        <dbReference type="ARBA" id="ARBA00023004"/>
    </source>
</evidence>
<evidence type="ECO:0000259" key="18">
    <source>
        <dbReference type="PROSITE" id="PS51918"/>
    </source>
</evidence>
<dbReference type="GO" id="GO:0051539">
    <property type="term" value="F:4 iron, 4 sulfur cluster binding"/>
    <property type="evidence" value="ECO:0007669"/>
    <property type="project" value="UniProtKB-KW"/>
</dbReference>
<dbReference type="PROSITE" id="PS51918">
    <property type="entry name" value="RADICAL_SAM"/>
    <property type="match status" value="1"/>
</dbReference>
<dbReference type="SMART" id="SM00729">
    <property type="entry name" value="Elp3"/>
    <property type="match status" value="1"/>
</dbReference>
<dbReference type="GO" id="GO:0005737">
    <property type="term" value="C:cytoplasm"/>
    <property type="evidence" value="ECO:0007669"/>
    <property type="project" value="UniProtKB-SubCell"/>
</dbReference>
<dbReference type="PANTHER" id="PTHR13932:SF6">
    <property type="entry name" value="OXYGEN-INDEPENDENT COPROPORPHYRINOGEN III OXIDASE"/>
    <property type="match status" value="1"/>
</dbReference>
<name>A0A3B1AXE1_9ZZZZ</name>
<keyword evidence="15" id="KW-0627">Porphyrin biosynthesis</keyword>
<dbReference type="FunFam" id="3.80.30.20:FF:000012">
    <property type="entry name" value="Coproporphyrinogen-III oxidase"/>
    <property type="match status" value="1"/>
</dbReference>
<evidence type="ECO:0000256" key="6">
    <source>
        <dbReference type="ARBA" id="ARBA00011912"/>
    </source>
</evidence>
<evidence type="ECO:0000256" key="9">
    <source>
        <dbReference type="ARBA" id="ARBA00022490"/>
    </source>
</evidence>
<evidence type="ECO:0000313" key="19">
    <source>
        <dbReference type="EMBL" id="VAW97496.1"/>
    </source>
</evidence>
<keyword evidence="8" id="KW-0004">4Fe-4S</keyword>
<dbReference type="InterPro" id="IPR007197">
    <property type="entry name" value="rSAM"/>
</dbReference>
<dbReference type="InterPro" id="IPR004558">
    <property type="entry name" value="Coprogen_oxidase_HemN"/>
</dbReference>
<keyword evidence="10" id="KW-0949">S-adenosyl-L-methionine</keyword>
<dbReference type="Pfam" id="PF06969">
    <property type="entry name" value="HemN_C"/>
    <property type="match status" value="1"/>
</dbReference>
<dbReference type="CDD" id="cd01335">
    <property type="entry name" value="Radical_SAM"/>
    <property type="match status" value="1"/>
</dbReference>
<dbReference type="GO" id="GO:0004109">
    <property type="term" value="F:coproporphyrinogen oxidase activity"/>
    <property type="evidence" value="ECO:0007669"/>
    <property type="project" value="InterPro"/>
</dbReference>
<evidence type="ECO:0000256" key="14">
    <source>
        <dbReference type="ARBA" id="ARBA00023014"/>
    </source>
</evidence>
<dbReference type="SFLD" id="SFLDG01065">
    <property type="entry name" value="anaerobic_coproporphyrinogen-I"/>
    <property type="match status" value="1"/>
</dbReference>
<dbReference type="Gene3D" id="3.80.30.20">
    <property type="entry name" value="tm_1862 like domain"/>
    <property type="match status" value="1"/>
</dbReference>
<comment type="subcellular location">
    <subcellularLocation>
        <location evidence="2">Cytoplasm</location>
    </subcellularLocation>
</comment>
<keyword evidence="11" id="KW-0479">Metal-binding</keyword>
<dbReference type="SUPFAM" id="SSF102114">
    <property type="entry name" value="Radical SAM enzymes"/>
    <property type="match status" value="1"/>
</dbReference>
<dbReference type="InterPro" id="IPR006638">
    <property type="entry name" value="Elp3/MiaA/NifB-like_rSAM"/>
</dbReference>
<comment type="subunit">
    <text evidence="5">Monomer.</text>
</comment>
<keyword evidence="13" id="KW-0408">Iron</keyword>